<protein>
    <submittedName>
        <fullName evidence="2">Acyl-CoA binding protein</fullName>
    </submittedName>
</protein>
<dbReference type="InterPro" id="IPR014352">
    <property type="entry name" value="FERM/acyl-CoA-bd_prot_sf"/>
</dbReference>
<dbReference type="PROSITE" id="PS51228">
    <property type="entry name" value="ACB_2"/>
    <property type="match status" value="1"/>
</dbReference>
<dbReference type="OrthoDB" id="981216at2"/>
<dbReference type="GO" id="GO:0000062">
    <property type="term" value="F:fatty-acyl-CoA binding"/>
    <property type="evidence" value="ECO:0007669"/>
    <property type="project" value="InterPro"/>
</dbReference>
<keyword evidence="3" id="KW-1185">Reference proteome</keyword>
<dbReference type="AlphaFoldDB" id="H2BZL8"/>
<dbReference type="SUPFAM" id="SSF47027">
    <property type="entry name" value="Acyl-CoA binding protein"/>
    <property type="match status" value="1"/>
</dbReference>
<dbReference type="eggNOG" id="COG4281">
    <property type="taxonomic scope" value="Bacteria"/>
</dbReference>
<reference evidence="3" key="1">
    <citation type="journal article" date="2012" name="Stand. Genomic Sci.">
        <title>Genome sequence of the Antarctic rhodopsins-containing flavobacterium Gillisia limnaea type strain (R-8282(T)).</title>
        <authorList>
            <person name="Riedel T."/>
            <person name="Held B."/>
            <person name="Nolan M."/>
            <person name="Lucas S."/>
            <person name="Lapidus A."/>
            <person name="Tice H."/>
            <person name="Del Rio T.G."/>
            <person name="Cheng J.F."/>
            <person name="Han C."/>
            <person name="Tapia R."/>
            <person name="Goodwin L.A."/>
            <person name="Pitluck S."/>
            <person name="Liolios K."/>
            <person name="Mavromatis K."/>
            <person name="Pagani I."/>
            <person name="Ivanova N."/>
            <person name="Mikhailova N."/>
            <person name="Pati A."/>
            <person name="Chen A."/>
            <person name="Palaniappan K."/>
            <person name="Land M."/>
            <person name="Rohde M."/>
            <person name="Tindall B.J."/>
            <person name="Detter J.C."/>
            <person name="Goker M."/>
            <person name="Bristow J."/>
            <person name="Eisen J.A."/>
            <person name="Markowitz V."/>
            <person name="Hugenholtz P."/>
            <person name="Kyrpides N.C."/>
            <person name="Klenk H.P."/>
            <person name="Woyke T."/>
        </authorList>
    </citation>
    <scope>NUCLEOTIDE SEQUENCE [LARGE SCALE GENOMIC DNA]</scope>
    <source>
        <strain evidence="3">DSM 15749 / LMG 21470 / R-8282</strain>
    </source>
</reference>
<dbReference type="Gene3D" id="1.20.80.10">
    <property type="match status" value="1"/>
</dbReference>
<evidence type="ECO:0000313" key="3">
    <source>
        <dbReference type="Proteomes" id="UP000003844"/>
    </source>
</evidence>
<feature type="domain" description="ACB" evidence="1">
    <location>
        <begin position="5"/>
        <end position="88"/>
    </location>
</feature>
<proteinExistence type="predicted"/>
<dbReference type="Pfam" id="PF00887">
    <property type="entry name" value="ACBP"/>
    <property type="match status" value="1"/>
</dbReference>
<dbReference type="HOGENOM" id="CLU_118853_5_0_10"/>
<name>H2BZL8_GILLR</name>
<evidence type="ECO:0000259" key="1">
    <source>
        <dbReference type="PROSITE" id="PS51228"/>
    </source>
</evidence>
<evidence type="ECO:0000313" key="2">
    <source>
        <dbReference type="EMBL" id="EHQ03427.1"/>
    </source>
</evidence>
<dbReference type="InterPro" id="IPR035984">
    <property type="entry name" value="Acyl-CoA-binding_sf"/>
</dbReference>
<accession>H2BZL8</accession>
<organism evidence="2 3">
    <name type="scientific">Gillisia limnaea (strain DSM 15749 / LMG 21470 / R-8282)</name>
    <dbReference type="NCBI Taxonomy" id="865937"/>
    <lineage>
        <taxon>Bacteria</taxon>
        <taxon>Pseudomonadati</taxon>
        <taxon>Bacteroidota</taxon>
        <taxon>Flavobacteriia</taxon>
        <taxon>Flavobacteriales</taxon>
        <taxon>Flavobacteriaceae</taxon>
        <taxon>Gillisia</taxon>
    </lineage>
</organism>
<dbReference type="STRING" id="865937.Gilli_2814"/>
<dbReference type="Proteomes" id="UP000003844">
    <property type="component" value="Unassembled WGS sequence"/>
</dbReference>
<gene>
    <name evidence="2" type="ORF">Gilli_2814</name>
</gene>
<dbReference type="RefSeq" id="WP_006989733.1">
    <property type="nucleotide sequence ID" value="NZ_JH594606.1"/>
</dbReference>
<sequence length="88" mass="10176">MAEISDQKFLKAYEMASNTGLKFPPDVMLRFYAFYKRATHHDGFYNPGNEEDIRNGFKANALLQVKSVSQEEAKKKYVEMVEKHIGKV</sequence>
<dbReference type="InterPro" id="IPR000582">
    <property type="entry name" value="Acyl-CoA-binding_protein"/>
</dbReference>
<dbReference type="EMBL" id="JH594606">
    <property type="protein sequence ID" value="EHQ03427.1"/>
    <property type="molecule type" value="Genomic_DNA"/>
</dbReference>